<dbReference type="Proteomes" id="UP001059380">
    <property type="component" value="Chromosome"/>
</dbReference>
<accession>A0A9J7BX85</accession>
<feature type="domain" description="HD" evidence="1">
    <location>
        <begin position="26"/>
        <end position="129"/>
    </location>
</feature>
<keyword evidence="3" id="KW-1185">Reference proteome</keyword>
<dbReference type="Pfam" id="PF01966">
    <property type="entry name" value="HD"/>
    <property type="match status" value="1"/>
</dbReference>
<dbReference type="SUPFAM" id="SSF109604">
    <property type="entry name" value="HD-domain/PDEase-like"/>
    <property type="match status" value="1"/>
</dbReference>
<dbReference type="InterPro" id="IPR006674">
    <property type="entry name" value="HD_domain"/>
</dbReference>
<sequence length="202" mass="22615">MGAQDWRQAVIEYIRAEAAPQDKFGHQPRLYELAIEIGQGTDFDDDIVFAAAWMHDLGVFLGHRPADPEELACWNHVPYTIAKCRELLPAWGFPAEKVEAVAEAIRTHQPQDAPAAIEAILLRDADILEQLGAVGVLRAVVKVGRDSRYRNYSDVVPVLRRAVEKLPEKIRLPRARQLAEPKIAAMRAFLEAIESEAGELLF</sequence>
<dbReference type="AlphaFoldDB" id="A0A9J7BX85"/>
<proteinExistence type="predicted"/>
<dbReference type="Gene3D" id="1.10.3210.50">
    <property type="match status" value="1"/>
</dbReference>
<reference evidence="2" key="1">
    <citation type="submission" date="2021-04" db="EMBL/GenBank/DDBJ databases">
        <title>Phylogenetic analysis of Acidobacteriaceae.</title>
        <authorList>
            <person name="Qiu L."/>
            <person name="Zhang Q."/>
        </authorList>
    </citation>
    <scope>NUCLEOTIDE SEQUENCE</scope>
    <source>
        <strain evidence="2">DSM 25168</strain>
    </source>
</reference>
<dbReference type="EMBL" id="CP093313">
    <property type="protein sequence ID" value="UWZ85717.1"/>
    <property type="molecule type" value="Genomic_DNA"/>
</dbReference>
<gene>
    <name evidence="2" type="ORF">MOP44_07165</name>
</gene>
<dbReference type="RefSeq" id="WP_260795310.1">
    <property type="nucleotide sequence ID" value="NZ_CP093313.1"/>
</dbReference>
<protein>
    <submittedName>
        <fullName evidence="2">HD domain-containing protein</fullName>
    </submittedName>
</protein>
<evidence type="ECO:0000259" key="1">
    <source>
        <dbReference type="Pfam" id="PF01966"/>
    </source>
</evidence>
<organism evidence="2 3">
    <name type="scientific">Occallatibacter riparius</name>
    <dbReference type="NCBI Taxonomy" id="1002689"/>
    <lineage>
        <taxon>Bacteria</taxon>
        <taxon>Pseudomonadati</taxon>
        <taxon>Acidobacteriota</taxon>
        <taxon>Terriglobia</taxon>
        <taxon>Terriglobales</taxon>
        <taxon>Acidobacteriaceae</taxon>
        <taxon>Occallatibacter</taxon>
    </lineage>
</organism>
<name>A0A9J7BX85_9BACT</name>
<evidence type="ECO:0000313" key="2">
    <source>
        <dbReference type="EMBL" id="UWZ85717.1"/>
    </source>
</evidence>
<dbReference type="KEGG" id="orp:MOP44_07165"/>
<evidence type="ECO:0000313" key="3">
    <source>
        <dbReference type="Proteomes" id="UP001059380"/>
    </source>
</evidence>